<evidence type="ECO:0000313" key="3">
    <source>
        <dbReference type="WBParaSite" id="maker-uti_cns_0008864-snap-gene-0.2-mRNA-1"/>
    </source>
</evidence>
<accession>A0A1I8I003</accession>
<reference evidence="3" key="1">
    <citation type="submission" date="2016-11" db="UniProtKB">
        <authorList>
            <consortium name="WormBaseParasite"/>
        </authorList>
    </citation>
    <scope>IDENTIFICATION</scope>
</reference>
<feature type="compositionally biased region" description="Basic residues" evidence="1">
    <location>
        <begin position="122"/>
        <end position="141"/>
    </location>
</feature>
<proteinExistence type="predicted"/>
<dbReference type="AlphaFoldDB" id="A0A1I8I003"/>
<dbReference type="Proteomes" id="UP000095280">
    <property type="component" value="Unplaced"/>
</dbReference>
<evidence type="ECO:0000313" key="2">
    <source>
        <dbReference type="Proteomes" id="UP000095280"/>
    </source>
</evidence>
<evidence type="ECO:0000256" key="1">
    <source>
        <dbReference type="SAM" id="MobiDB-lite"/>
    </source>
</evidence>
<protein>
    <submittedName>
        <fullName evidence="3">SLBP_RNA_bind domain-containing protein</fullName>
    </submittedName>
</protein>
<name>A0A1I8I003_9PLAT</name>
<organism evidence="2 3">
    <name type="scientific">Macrostomum lignano</name>
    <dbReference type="NCBI Taxonomy" id="282301"/>
    <lineage>
        <taxon>Eukaryota</taxon>
        <taxon>Metazoa</taxon>
        <taxon>Spiralia</taxon>
        <taxon>Lophotrochozoa</taxon>
        <taxon>Platyhelminthes</taxon>
        <taxon>Rhabditophora</taxon>
        <taxon>Macrostomorpha</taxon>
        <taxon>Macrostomida</taxon>
        <taxon>Macrostomidae</taxon>
        <taxon>Macrostomum</taxon>
    </lineage>
</organism>
<keyword evidence="2" id="KW-1185">Reference proteome</keyword>
<dbReference type="WBParaSite" id="maker-uti_cns_0008864-snap-gene-0.2-mRNA-1">
    <property type="protein sequence ID" value="maker-uti_cns_0008864-snap-gene-0.2-mRNA-1"/>
    <property type="gene ID" value="maker-uti_cns_0008864-snap-gene-0.2"/>
</dbReference>
<sequence>EFAERKSRDGLSRRRVTTPVRLQKWTEVRELETVEEVDAKPELPTPRMSGYEAEGLHRLEQRQRVESHRSQTQSPLGYKRYLTMDEIDYRRTNSSTGNIVHASYQRSPDAYYYFYSDETEKRRGHRRDQKTPKSRVYKRANLRSYEFTK</sequence>
<feature type="region of interest" description="Disordered" evidence="1">
    <location>
        <begin position="119"/>
        <end position="149"/>
    </location>
</feature>